<dbReference type="Proteomes" id="UP001550378">
    <property type="component" value="Unassembled WGS sequence"/>
</dbReference>
<dbReference type="EMBL" id="JBEXZR010000034">
    <property type="protein sequence ID" value="MEU0711334.1"/>
    <property type="molecule type" value="Genomic_DNA"/>
</dbReference>
<evidence type="ECO:0000313" key="2">
    <source>
        <dbReference type="EMBL" id="MEU0711334.1"/>
    </source>
</evidence>
<evidence type="ECO:0000313" key="3">
    <source>
        <dbReference type="Proteomes" id="UP001550378"/>
    </source>
</evidence>
<gene>
    <name evidence="2" type="ORF">ABZ508_28645</name>
</gene>
<dbReference type="InterPro" id="IPR046053">
    <property type="entry name" value="DUF6011"/>
</dbReference>
<proteinExistence type="predicted"/>
<name>A0ABV2WDA2_9ACTN</name>
<evidence type="ECO:0000256" key="1">
    <source>
        <dbReference type="SAM" id="MobiDB-lite"/>
    </source>
</evidence>
<keyword evidence="3" id="KW-1185">Reference proteome</keyword>
<organism evidence="2 3">
    <name type="scientific">Streptomyces lavendulocolor</name>
    <dbReference type="NCBI Taxonomy" id="67316"/>
    <lineage>
        <taxon>Bacteria</taxon>
        <taxon>Bacillati</taxon>
        <taxon>Actinomycetota</taxon>
        <taxon>Actinomycetes</taxon>
        <taxon>Kitasatosporales</taxon>
        <taxon>Streptomycetaceae</taxon>
        <taxon>Streptomyces</taxon>
    </lineage>
</organism>
<comment type="caution">
    <text evidence="2">The sequence shown here is derived from an EMBL/GenBank/DDBJ whole genome shotgun (WGS) entry which is preliminary data.</text>
</comment>
<protein>
    <submittedName>
        <fullName evidence="2">DUF6011 domain-containing protein</fullName>
    </submittedName>
</protein>
<feature type="region of interest" description="Disordered" evidence="1">
    <location>
        <begin position="29"/>
        <end position="63"/>
    </location>
</feature>
<accession>A0ABV2WDA2</accession>
<dbReference type="Pfam" id="PF19474">
    <property type="entry name" value="DUF6011"/>
    <property type="match status" value="1"/>
</dbReference>
<dbReference type="RefSeq" id="WP_359806942.1">
    <property type="nucleotide sequence ID" value="NZ_JBEXZO010000032.1"/>
</dbReference>
<reference evidence="2 3" key="1">
    <citation type="submission" date="2024-06" db="EMBL/GenBank/DDBJ databases">
        <title>The Natural Products Discovery Center: Release of the First 8490 Sequenced Strains for Exploring Actinobacteria Biosynthetic Diversity.</title>
        <authorList>
            <person name="Kalkreuter E."/>
            <person name="Kautsar S.A."/>
            <person name="Yang D."/>
            <person name="Bader C.D."/>
            <person name="Teijaro C.N."/>
            <person name="Fluegel L."/>
            <person name="Davis C.M."/>
            <person name="Simpson J.R."/>
            <person name="Lauterbach L."/>
            <person name="Steele A.D."/>
            <person name="Gui C."/>
            <person name="Meng S."/>
            <person name="Li G."/>
            <person name="Viehrig K."/>
            <person name="Ye F."/>
            <person name="Su P."/>
            <person name="Kiefer A.F."/>
            <person name="Nichols A."/>
            <person name="Cepeda A.J."/>
            <person name="Yan W."/>
            <person name="Fan B."/>
            <person name="Jiang Y."/>
            <person name="Adhikari A."/>
            <person name="Zheng C.-J."/>
            <person name="Schuster L."/>
            <person name="Cowan T.M."/>
            <person name="Smanski M.J."/>
            <person name="Chevrette M.G."/>
            <person name="De Carvalho L.P.S."/>
            <person name="Shen B."/>
        </authorList>
    </citation>
    <scope>NUCLEOTIDE SEQUENCE [LARGE SCALE GENOMIC DNA]</scope>
    <source>
        <strain evidence="2 3">NPDC006337</strain>
    </source>
</reference>
<feature type="compositionally biased region" description="Polar residues" evidence="1">
    <location>
        <begin position="43"/>
        <end position="59"/>
    </location>
</feature>
<sequence>MKAASAARPHLGPIATTLATVAISTLASSALDRSRPNGRGLSPSPSCRPTSGGPSSTCQECGRPLTDELSRQAGYGPTCARYRLL</sequence>